<keyword evidence="10" id="KW-1185">Reference proteome</keyword>
<keyword evidence="8" id="KW-0539">Nucleus</keyword>
<dbReference type="PANTHER" id="PTHR14865">
    <property type="entry name" value="CST COMPLEX SUBUNIT CTC1"/>
    <property type="match status" value="1"/>
</dbReference>
<proteinExistence type="inferred from homology"/>
<evidence type="ECO:0000313" key="10">
    <source>
        <dbReference type="Proteomes" id="UP001527925"/>
    </source>
</evidence>
<gene>
    <name evidence="9" type="ORF">HK105_206218</name>
</gene>
<dbReference type="EMBL" id="JADGIZ020000035">
    <property type="protein sequence ID" value="KAL2914272.1"/>
    <property type="molecule type" value="Genomic_DNA"/>
</dbReference>
<evidence type="ECO:0000256" key="5">
    <source>
        <dbReference type="ARBA" id="ARBA00022454"/>
    </source>
</evidence>
<evidence type="ECO:0000256" key="4">
    <source>
        <dbReference type="ARBA" id="ARBA00016175"/>
    </source>
</evidence>
<dbReference type="PANTHER" id="PTHR14865:SF2">
    <property type="entry name" value="CST COMPLEX SUBUNIT CTC1"/>
    <property type="match status" value="1"/>
</dbReference>
<organism evidence="9 10">
    <name type="scientific">Polyrhizophydium stewartii</name>
    <dbReference type="NCBI Taxonomy" id="2732419"/>
    <lineage>
        <taxon>Eukaryota</taxon>
        <taxon>Fungi</taxon>
        <taxon>Fungi incertae sedis</taxon>
        <taxon>Chytridiomycota</taxon>
        <taxon>Chytridiomycota incertae sedis</taxon>
        <taxon>Chytridiomycetes</taxon>
        <taxon>Rhizophydiales</taxon>
        <taxon>Rhizophydiales incertae sedis</taxon>
        <taxon>Polyrhizophydium</taxon>
    </lineage>
</organism>
<name>A0ABR4N418_9FUNG</name>
<accession>A0ABR4N418</accession>
<comment type="caution">
    <text evidence="9">The sequence shown here is derived from an EMBL/GenBank/DDBJ whole genome shotgun (WGS) entry which is preliminary data.</text>
</comment>
<dbReference type="Proteomes" id="UP001527925">
    <property type="component" value="Unassembled WGS sequence"/>
</dbReference>
<sequence length="1195" mass="127048">MHCRIAVVQQVLGAATAGDVALPLPARAGRRVLSNLAGAAPVLLVLCGRIGARPEARPDDPPLQLSDSSGAVPCVLADAAVAAAAAAGERDMLVWEWQLVALPAGGGMLLEVVSATPLASAPVRIRALAEFDFEVDAVPQLDAAPPTEPAPIAQPRSGLASVRGSVIARMPVQQSAGSALLLVRIACDEALPAASAGSTVLLFKDKPERIAVLRQLMTVRSVLDFCDFKPQRLAIGPSSSFRVLAHVPGVSSCNPQQLHRAQPSDPAALTQRTIKALPRPFEAATSFDIASCSHTIISYSGIVTGFVDAALGILVLDHQYTLVCTLAQRCPEWLSLRRGTAVHLSSVHLFYSTPAEPVYLVMCPASTLDIESFATEPASDLALNSQQDLPHLPAAGTAFQDLATAISFPDLAKLITIKCTIANVLDARQISLKRDAVHPDASALDVSTQIAPSLLWKRDHKLSNTGALRAFLDHDAACTVPGNYTADRPILSVPNVLELLSPPPAMRDSRQQAAGDIVICAESSATSSAPAQPNEGNDRRKSSVDCIGLLCSDAAKGRLFLSDGRDAKIMLSVHVGDHGPQTCQALLGHLVIATNARLVCERIPDAASAPSSSGGAPEPVVLTAEFIYLEVDARDIQDLGSPTSPAPAANAQTEQAPAVQTSLVRITPRARRAPILQYTVEGEAQIETVLECTAVPEISSDGAEPDAPASEVTALIRFVGEACCIPDLLALDREYSATLPKGVAASLLDDCVIDWPDGAMLSPAHAAPGRASSCARADDATTSRAGATTAGKRIATGWSETLASLNCRIVTKRIQRATTPGYEPVFAYPASDSDRDSRHARQRAQRHWVGLGDPRAVLVLHVEDLATKRLHAITCDVRMRAYPLGLLPGRCVRIDNLGVRLSRYGDEYYQALSVTSFVVQREQADELLVGAVESGAIGVAGQRDWRRQQHMLREGSLAVDLPHLRLSWLVSRDLAPHTAVLDAHVINVASATVSLVCQRCRCVLVDSTCPSSCADAEKEMTAQAVLFVDDGTAEAAITISTIDQFMTAFAFGAAEERQMVKQLEAAGTISYVARFLAEQDTHSTPMAGAASISKAQAQAWLERQCIGGKVRRRLRFTVSVRSSDVVDFDTLDPPPSETCVASASRLRKRRLNRGERLAPLDTVSPRAMRLHASAVADLAPAALARYLMERLALDD</sequence>
<dbReference type="InterPro" id="IPR042617">
    <property type="entry name" value="CTC1-like"/>
</dbReference>
<dbReference type="Pfam" id="PF15489">
    <property type="entry name" value="CTC1"/>
    <property type="match status" value="1"/>
</dbReference>
<evidence type="ECO:0000256" key="7">
    <source>
        <dbReference type="ARBA" id="ARBA00023125"/>
    </source>
</evidence>
<evidence type="ECO:0000313" key="9">
    <source>
        <dbReference type="EMBL" id="KAL2914272.1"/>
    </source>
</evidence>
<comment type="subcellular location">
    <subcellularLocation>
        <location evidence="2">Chromosome</location>
        <location evidence="2">Telomere</location>
    </subcellularLocation>
    <subcellularLocation>
        <location evidence="1">Nucleus</location>
    </subcellularLocation>
</comment>
<protein>
    <recommendedName>
        <fullName evidence="4">CST complex subunit CTC1</fullName>
    </recommendedName>
</protein>
<dbReference type="InterPro" id="IPR029156">
    <property type="entry name" value="CTC1"/>
</dbReference>
<evidence type="ECO:0000256" key="1">
    <source>
        <dbReference type="ARBA" id="ARBA00004123"/>
    </source>
</evidence>
<evidence type="ECO:0000256" key="2">
    <source>
        <dbReference type="ARBA" id="ARBA00004574"/>
    </source>
</evidence>
<evidence type="ECO:0000256" key="3">
    <source>
        <dbReference type="ARBA" id="ARBA00006332"/>
    </source>
</evidence>
<evidence type="ECO:0000256" key="8">
    <source>
        <dbReference type="ARBA" id="ARBA00023242"/>
    </source>
</evidence>
<keyword evidence="5" id="KW-0158">Chromosome</keyword>
<keyword evidence="6" id="KW-0779">Telomere</keyword>
<evidence type="ECO:0000256" key="6">
    <source>
        <dbReference type="ARBA" id="ARBA00022895"/>
    </source>
</evidence>
<reference evidence="9 10" key="1">
    <citation type="submission" date="2023-09" db="EMBL/GenBank/DDBJ databases">
        <title>Pangenome analysis of Batrachochytrium dendrobatidis and related Chytrids.</title>
        <authorList>
            <person name="Yacoub M.N."/>
            <person name="Stajich J.E."/>
            <person name="James T.Y."/>
        </authorList>
    </citation>
    <scope>NUCLEOTIDE SEQUENCE [LARGE SCALE GENOMIC DNA]</scope>
    <source>
        <strain evidence="9 10">JEL0888</strain>
    </source>
</reference>
<keyword evidence="7" id="KW-0238">DNA-binding</keyword>
<comment type="similarity">
    <text evidence="3">Belongs to the CTC1 family.</text>
</comment>